<protein>
    <recommendedName>
        <fullName evidence="6">UDP-glucose/GDP-mannose dehydrogenase dimerisation domain-containing protein</fullName>
    </recommendedName>
</protein>
<dbReference type="InterPro" id="IPR001732">
    <property type="entry name" value="UDP-Glc/GDP-Man_DH_N"/>
</dbReference>
<evidence type="ECO:0000256" key="1">
    <source>
        <dbReference type="ARBA" id="ARBA00006601"/>
    </source>
</evidence>
<gene>
    <name evidence="4" type="ORF">A2358_01385</name>
</gene>
<dbReference type="SUPFAM" id="SSF48179">
    <property type="entry name" value="6-phosphogluconate dehydrogenase C-terminal domain-like"/>
    <property type="match status" value="1"/>
</dbReference>
<dbReference type="Pfam" id="PF03721">
    <property type="entry name" value="UDPG_MGDP_dh_N"/>
    <property type="match status" value="1"/>
</dbReference>
<evidence type="ECO:0000259" key="3">
    <source>
        <dbReference type="Pfam" id="PF03721"/>
    </source>
</evidence>
<dbReference type="GO" id="GO:0016616">
    <property type="term" value="F:oxidoreductase activity, acting on the CH-OH group of donors, NAD or NADP as acceptor"/>
    <property type="evidence" value="ECO:0007669"/>
    <property type="project" value="InterPro"/>
</dbReference>
<dbReference type="PANTHER" id="PTHR43750">
    <property type="entry name" value="UDP-GLUCOSE 6-DEHYDROGENASE TUAD"/>
    <property type="match status" value="1"/>
</dbReference>
<dbReference type="Pfam" id="PF00984">
    <property type="entry name" value="UDPG_MGDP_dh"/>
    <property type="match status" value="1"/>
</dbReference>
<dbReference type="Proteomes" id="UP000178650">
    <property type="component" value="Unassembled WGS sequence"/>
</dbReference>
<evidence type="ECO:0008006" key="6">
    <source>
        <dbReference type="Google" id="ProtNLM"/>
    </source>
</evidence>
<dbReference type="Gene3D" id="3.40.50.720">
    <property type="entry name" value="NAD(P)-binding Rossmann-like Domain"/>
    <property type="match status" value="2"/>
</dbReference>
<dbReference type="EMBL" id="MHPJ01000001">
    <property type="protein sequence ID" value="OGZ79599.1"/>
    <property type="molecule type" value="Genomic_DNA"/>
</dbReference>
<dbReference type="STRING" id="1802223.A2358_01385"/>
<dbReference type="PANTHER" id="PTHR43750:SF3">
    <property type="entry name" value="UDP-GLUCOSE 6-DEHYDROGENASE TUAD"/>
    <property type="match status" value="1"/>
</dbReference>
<feature type="domain" description="UDP-glucose/GDP-mannose dehydrogenase dimerisation" evidence="2">
    <location>
        <begin position="164"/>
        <end position="259"/>
    </location>
</feature>
<dbReference type="SUPFAM" id="SSF51735">
    <property type="entry name" value="NAD(P)-binding Rossmann-fold domains"/>
    <property type="match status" value="1"/>
</dbReference>
<dbReference type="GO" id="GO:0051287">
    <property type="term" value="F:NAD binding"/>
    <property type="evidence" value="ECO:0007669"/>
    <property type="project" value="InterPro"/>
</dbReference>
<dbReference type="InterPro" id="IPR014026">
    <property type="entry name" value="UDP-Glc/GDP-Man_DH_dimer"/>
</dbReference>
<organism evidence="4 5">
    <name type="scientific">Candidatus Staskawiczbacteria bacterium RIFOXYB1_FULL_37_44</name>
    <dbReference type="NCBI Taxonomy" id="1802223"/>
    <lineage>
        <taxon>Bacteria</taxon>
        <taxon>Candidatus Staskawicziibacteriota</taxon>
    </lineage>
</organism>
<comment type="caution">
    <text evidence="4">The sequence shown here is derived from an EMBL/GenBank/DDBJ whole genome shotgun (WGS) entry which is preliminary data.</text>
</comment>
<evidence type="ECO:0000259" key="2">
    <source>
        <dbReference type="Pfam" id="PF00984"/>
    </source>
</evidence>
<sequence>MALSNKTKIGIVGMGFLGGAVKYWFDKQEFPAFFYDKYKGVGSVEEINNAEIIFICLPTPFLEEENKGFDDSAIWETLDLIDGQKIIVIRSTVLPGSTEKYQKNFPHHKFLMNPEFLVAKTAIQDFINPNRQIIGCTEVSKDVAENVLKILPKAPFEKIVSATEAEMIKYFGNVFLANRLIFANQMYDICQKIGADYETVKECAGSDSRIGLSHFDVLCDGYRGYSGACLPKDTKALIQFAQKVGVDAKLLKTIDEINNKLIDGNNHD</sequence>
<proteinExistence type="inferred from homology"/>
<evidence type="ECO:0000313" key="4">
    <source>
        <dbReference type="EMBL" id="OGZ79599.1"/>
    </source>
</evidence>
<name>A0A1G2IXM5_9BACT</name>
<comment type="similarity">
    <text evidence="1">Belongs to the UDP-glucose/GDP-mannose dehydrogenase family.</text>
</comment>
<dbReference type="Gene3D" id="1.20.5.100">
    <property type="entry name" value="Cytochrome c1, transmembrane anchor, C-terminal"/>
    <property type="match status" value="1"/>
</dbReference>
<dbReference type="InterPro" id="IPR036291">
    <property type="entry name" value="NAD(P)-bd_dom_sf"/>
</dbReference>
<feature type="domain" description="UDP-glucose/GDP-mannose dehydrogenase N-terminal" evidence="3">
    <location>
        <begin position="44"/>
        <end position="142"/>
    </location>
</feature>
<evidence type="ECO:0000313" key="5">
    <source>
        <dbReference type="Proteomes" id="UP000178650"/>
    </source>
</evidence>
<dbReference type="InterPro" id="IPR008927">
    <property type="entry name" value="6-PGluconate_DH-like_C_sf"/>
</dbReference>
<accession>A0A1G2IXM5</accession>
<reference evidence="4 5" key="1">
    <citation type="journal article" date="2016" name="Nat. Commun.">
        <title>Thousands of microbial genomes shed light on interconnected biogeochemical processes in an aquifer system.</title>
        <authorList>
            <person name="Anantharaman K."/>
            <person name="Brown C.T."/>
            <person name="Hug L.A."/>
            <person name="Sharon I."/>
            <person name="Castelle C.J."/>
            <person name="Probst A.J."/>
            <person name="Thomas B.C."/>
            <person name="Singh A."/>
            <person name="Wilkins M.J."/>
            <person name="Karaoz U."/>
            <person name="Brodie E.L."/>
            <person name="Williams K.H."/>
            <person name="Hubbard S.S."/>
            <person name="Banfield J.F."/>
        </authorList>
    </citation>
    <scope>NUCLEOTIDE SEQUENCE [LARGE SCALE GENOMIC DNA]</scope>
</reference>
<dbReference type="AlphaFoldDB" id="A0A1G2IXM5"/>